<accession>A0A9P4R7J4</accession>
<reference evidence="2" key="1">
    <citation type="journal article" date="2020" name="Stud. Mycol.">
        <title>101 Dothideomycetes genomes: a test case for predicting lifestyles and emergence of pathogens.</title>
        <authorList>
            <person name="Haridas S."/>
            <person name="Albert R."/>
            <person name="Binder M."/>
            <person name="Bloem J."/>
            <person name="Labutti K."/>
            <person name="Salamov A."/>
            <person name="Andreopoulos B."/>
            <person name="Baker S."/>
            <person name="Barry K."/>
            <person name="Bills G."/>
            <person name="Bluhm B."/>
            <person name="Cannon C."/>
            <person name="Castanera R."/>
            <person name="Culley D."/>
            <person name="Daum C."/>
            <person name="Ezra D."/>
            <person name="Gonzalez J."/>
            <person name="Henrissat B."/>
            <person name="Kuo A."/>
            <person name="Liang C."/>
            <person name="Lipzen A."/>
            <person name="Lutzoni F."/>
            <person name="Magnuson J."/>
            <person name="Mondo S."/>
            <person name="Nolan M."/>
            <person name="Ohm R."/>
            <person name="Pangilinan J."/>
            <person name="Park H.-J."/>
            <person name="Ramirez L."/>
            <person name="Alfaro M."/>
            <person name="Sun H."/>
            <person name="Tritt A."/>
            <person name="Yoshinaga Y."/>
            <person name="Zwiers L.-H."/>
            <person name="Turgeon B."/>
            <person name="Goodwin S."/>
            <person name="Spatafora J."/>
            <person name="Crous P."/>
            <person name="Grigoriev I."/>
        </authorList>
    </citation>
    <scope>NUCLEOTIDE SEQUENCE</scope>
    <source>
        <strain evidence="2">CBS 125425</strain>
    </source>
</reference>
<evidence type="ECO:0000256" key="1">
    <source>
        <dbReference type="SAM" id="MobiDB-lite"/>
    </source>
</evidence>
<keyword evidence="3" id="KW-1185">Reference proteome</keyword>
<protein>
    <submittedName>
        <fullName evidence="2">Uncharacterized protein</fullName>
    </submittedName>
</protein>
<evidence type="ECO:0000313" key="2">
    <source>
        <dbReference type="EMBL" id="KAF2740349.1"/>
    </source>
</evidence>
<name>A0A9P4R7J4_9PLEO</name>
<dbReference type="Proteomes" id="UP000799444">
    <property type="component" value="Unassembled WGS sequence"/>
</dbReference>
<proteinExistence type="predicted"/>
<comment type="caution">
    <text evidence="2">The sequence shown here is derived from an EMBL/GenBank/DDBJ whole genome shotgun (WGS) entry which is preliminary data.</text>
</comment>
<dbReference type="EMBL" id="ML996100">
    <property type="protein sequence ID" value="KAF2740349.1"/>
    <property type="molecule type" value="Genomic_DNA"/>
</dbReference>
<feature type="region of interest" description="Disordered" evidence="1">
    <location>
        <begin position="88"/>
        <end position="120"/>
    </location>
</feature>
<dbReference type="AlphaFoldDB" id="A0A9P4R7J4"/>
<dbReference type="PROSITE" id="PS51257">
    <property type="entry name" value="PROKAR_LIPOPROTEIN"/>
    <property type="match status" value="1"/>
</dbReference>
<sequence>MQRQLFSKHPPSLSAQSIMIACRWTRPCSWPWRRDRPAAEGADGHVGCLETFSPIQRPPWAARGRTMTPAGALWHAMQKRRIVSAARGATVTPRTRPRNRSGGAVSGRRPTSYQATQACPPAAIRRRRRARFHAEIQTRATPRSTTAAHCCRNVVVRPSPSLICLAGCNFFSLSPSAARPWCDDSLQTALHVVVVAAVAASWWRVRVPHGWPAGRLLSLCSRPDAVPAFQLPSHAAQSCHLSLLVRVVG</sequence>
<organism evidence="2 3">
    <name type="scientific">Polyplosphaeria fusca</name>
    <dbReference type="NCBI Taxonomy" id="682080"/>
    <lineage>
        <taxon>Eukaryota</taxon>
        <taxon>Fungi</taxon>
        <taxon>Dikarya</taxon>
        <taxon>Ascomycota</taxon>
        <taxon>Pezizomycotina</taxon>
        <taxon>Dothideomycetes</taxon>
        <taxon>Pleosporomycetidae</taxon>
        <taxon>Pleosporales</taxon>
        <taxon>Tetraplosphaeriaceae</taxon>
        <taxon>Polyplosphaeria</taxon>
    </lineage>
</organism>
<gene>
    <name evidence="2" type="ORF">EJ04DRAFT_196917</name>
</gene>
<evidence type="ECO:0000313" key="3">
    <source>
        <dbReference type="Proteomes" id="UP000799444"/>
    </source>
</evidence>